<evidence type="ECO:0000313" key="7">
    <source>
        <dbReference type="EMBL" id="MPM48651.1"/>
    </source>
</evidence>
<dbReference type="GO" id="GO:0017004">
    <property type="term" value="P:cytochrome complex assembly"/>
    <property type="evidence" value="ECO:0007669"/>
    <property type="project" value="UniProtKB-KW"/>
</dbReference>
<keyword evidence="5" id="KW-0175">Coiled coil</keyword>
<dbReference type="InterPro" id="IPR036249">
    <property type="entry name" value="Thioredoxin-like_sf"/>
</dbReference>
<comment type="caution">
    <text evidence="7">The sequence shown here is derived from an EMBL/GenBank/DDBJ whole genome shotgun (WGS) entry which is preliminary data.</text>
</comment>
<feature type="domain" description="Thioredoxin" evidence="6">
    <location>
        <begin position="318"/>
        <end position="450"/>
    </location>
</feature>
<keyword evidence="3" id="KW-1015">Disulfide bond</keyword>
<evidence type="ECO:0000256" key="1">
    <source>
        <dbReference type="ARBA" id="ARBA00004196"/>
    </source>
</evidence>
<accession>A0A645A8P7</accession>
<dbReference type="EMBL" id="VSSQ01012193">
    <property type="protein sequence ID" value="MPM48651.1"/>
    <property type="molecule type" value="Genomic_DNA"/>
</dbReference>
<dbReference type="Pfam" id="PF00578">
    <property type="entry name" value="AhpC-TSA"/>
    <property type="match status" value="1"/>
</dbReference>
<dbReference type="InterPro" id="IPR000866">
    <property type="entry name" value="AhpC/TSA"/>
</dbReference>
<comment type="subcellular location">
    <subcellularLocation>
        <location evidence="1">Cell envelope</location>
    </subcellularLocation>
</comment>
<evidence type="ECO:0000256" key="4">
    <source>
        <dbReference type="ARBA" id="ARBA00023284"/>
    </source>
</evidence>
<dbReference type="PROSITE" id="PS51352">
    <property type="entry name" value="THIOREDOXIN_2"/>
    <property type="match status" value="1"/>
</dbReference>
<proteinExistence type="predicted"/>
<dbReference type="PANTHER" id="PTHR42852">
    <property type="entry name" value="THIOL:DISULFIDE INTERCHANGE PROTEIN DSBE"/>
    <property type="match status" value="1"/>
</dbReference>
<dbReference type="SUPFAM" id="SSF52833">
    <property type="entry name" value="Thioredoxin-like"/>
    <property type="match status" value="1"/>
</dbReference>
<keyword evidence="2" id="KW-0201">Cytochrome c-type biogenesis</keyword>
<evidence type="ECO:0000256" key="2">
    <source>
        <dbReference type="ARBA" id="ARBA00022748"/>
    </source>
</evidence>
<feature type="coiled-coil region" evidence="5">
    <location>
        <begin position="144"/>
        <end position="171"/>
    </location>
</feature>
<sequence>MIRAGLTVMFLFIFLSGFSQNGFVLKGQISNFQRPATIYLLSVEGSEWEVADSMKSKSGEVLFTADTIPVTGEYYIFWEEKYFINLVINKENRIEFTADNLEKDLDVKILVSAENIAFYQLRAIESSIDSLSAIGDEFYEKGLNAQLQKIKSQLSTKVDELENRIQTLDKEQPGLFSVKLYRSSIPPDFETYSKANPDQGYESEYDFLKRHYFDNIDKHDSCLVNTRAIYDACSFYLRNFTDEKTTQGYIRSADFIMSSFSWNNKQYDYVLNLLLNTFESAGFDEVYLHLFDTYMHSSSCEGGIPSEAERKALSIRNLKKGTPAPELTGTDREGKTVSLSDFKGKTVVVMFWESSCMHCREAIPHVLELMKSNPDIVLLSWSVDTLENNWVGGILEENLPEPSISDLKGYDGPFAIDWCVWGTPGFFVIDPEGKIVAKPLTLKALQDALK</sequence>
<reference evidence="7" key="1">
    <citation type="submission" date="2019-08" db="EMBL/GenBank/DDBJ databases">
        <authorList>
            <person name="Kucharzyk K."/>
            <person name="Murdoch R.W."/>
            <person name="Higgins S."/>
            <person name="Loffler F."/>
        </authorList>
    </citation>
    <scope>NUCLEOTIDE SEQUENCE</scope>
</reference>
<keyword evidence="4" id="KW-0676">Redox-active center</keyword>
<gene>
    <name evidence="7" type="primary">resA_90</name>
    <name evidence="7" type="ORF">SDC9_95377</name>
</gene>
<protein>
    <submittedName>
        <fullName evidence="7">Thiol-disulfide oxidoreductase ResA</fullName>
    </submittedName>
</protein>
<dbReference type="GO" id="GO:0016491">
    <property type="term" value="F:oxidoreductase activity"/>
    <property type="evidence" value="ECO:0007669"/>
    <property type="project" value="InterPro"/>
</dbReference>
<evidence type="ECO:0000259" key="6">
    <source>
        <dbReference type="PROSITE" id="PS51352"/>
    </source>
</evidence>
<dbReference type="InterPro" id="IPR050553">
    <property type="entry name" value="Thioredoxin_ResA/DsbE_sf"/>
</dbReference>
<dbReference type="InterPro" id="IPR013766">
    <property type="entry name" value="Thioredoxin_domain"/>
</dbReference>
<name>A0A645A8P7_9ZZZZ</name>
<organism evidence="7">
    <name type="scientific">bioreactor metagenome</name>
    <dbReference type="NCBI Taxonomy" id="1076179"/>
    <lineage>
        <taxon>unclassified sequences</taxon>
        <taxon>metagenomes</taxon>
        <taxon>ecological metagenomes</taxon>
    </lineage>
</organism>
<dbReference type="PANTHER" id="PTHR42852:SF6">
    <property type="entry name" value="THIOL:DISULFIDE INTERCHANGE PROTEIN DSBE"/>
    <property type="match status" value="1"/>
</dbReference>
<dbReference type="GO" id="GO:0016209">
    <property type="term" value="F:antioxidant activity"/>
    <property type="evidence" value="ECO:0007669"/>
    <property type="project" value="InterPro"/>
</dbReference>
<dbReference type="AlphaFoldDB" id="A0A645A8P7"/>
<evidence type="ECO:0000256" key="3">
    <source>
        <dbReference type="ARBA" id="ARBA00023157"/>
    </source>
</evidence>
<evidence type="ECO:0000256" key="5">
    <source>
        <dbReference type="SAM" id="Coils"/>
    </source>
</evidence>
<dbReference type="Gene3D" id="3.40.30.10">
    <property type="entry name" value="Glutaredoxin"/>
    <property type="match status" value="1"/>
</dbReference>
<dbReference type="CDD" id="cd02966">
    <property type="entry name" value="TlpA_like_family"/>
    <property type="match status" value="1"/>
</dbReference>
<dbReference type="GO" id="GO:0030313">
    <property type="term" value="C:cell envelope"/>
    <property type="evidence" value="ECO:0007669"/>
    <property type="project" value="UniProtKB-SubCell"/>
</dbReference>